<accession>A0A8J4AZH5</accession>
<dbReference type="AlphaFoldDB" id="A0A8J4AZH5"/>
<dbReference type="PROSITE" id="PS00061">
    <property type="entry name" value="ADH_SHORT"/>
    <property type="match status" value="1"/>
</dbReference>
<evidence type="ECO:0000256" key="2">
    <source>
        <dbReference type="ARBA" id="ARBA00023002"/>
    </source>
</evidence>
<protein>
    <submittedName>
        <fullName evidence="4">Uncharacterized protein</fullName>
    </submittedName>
</protein>
<dbReference type="InterPro" id="IPR002347">
    <property type="entry name" value="SDR_fam"/>
</dbReference>
<gene>
    <name evidence="4" type="ORF">Vafri_6799</name>
</gene>
<keyword evidence="5" id="KW-1185">Reference proteome</keyword>
<evidence type="ECO:0000313" key="4">
    <source>
        <dbReference type="EMBL" id="GIL50674.1"/>
    </source>
</evidence>
<dbReference type="SUPFAM" id="SSF51735">
    <property type="entry name" value="NAD(P)-binding Rossmann-fold domains"/>
    <property type="match status" value="1"/>
</dbReference>
<dbReference type="InterPro" id="IPR036291">
    <property type="entry name" value="NAD(P)-bd_dom_sf"/>
</dbReference>
<name>A0A8J4AZH5_9CHLO</name>
<dbReference type="FunFam" id="3.40.50.720:FF:000084">
    <property type="entry name" value="Short-chain dehydrogenase reductase"/>
    <property type="match status" value="1"/>
</dbReference>
<dbReference type="CDD" id="cd05355">
    <property type="entry name" value="SDR_c1"/>
    <property type="match status" value="1"/>
</dbReference>
<keyword evidence="2" id="KW-0560">Oxidoreductase</keyword>
<evidence type="ECO:0000313" key="5">
    <source>
        <dbReference type="Proteomes" id="UP000747399"/>
    </source>
</evidence>
<evidence type="ECO:0000256" key="1">
    <source>
        <dbReference type="ARBA" id="ARBA00006484"/>
    </source>
</evidence>
<dbReference type="PRINTS" id="PR00081">
    <property type="entry name" value="GDHRDH"/>
</dbReference>
<dbReference type="Proteomes" id="UP000747399">
    <property type="component" value="Unassembled WGS sequence"/>
</dbReference>
<dbReference type="PRINTS" id="PR00080">
    <property type="entry name" value="SDRFAMILY"/>
</dbReference>
<organism evidence="4 5">
    <name type="scientific">Volvox africanus</name>
    <dbReference type="NCBI Taxonomy" id="51714"/>
    <lineage>
        <taxon>Eukaryota</taxon>
        <taxon>Viridiplantae</taxon>
        <taxon>Chlorophyta</taxon>
        <taxon>core chlorophytes</taxon>
        <taxon>Chlorophyceae</taxon>
        <taxon>CS clade</taxon>
        <taxon>Chlamydomonadales</taxon>
        <taxon>Volvocaceae</taxon>
        <taxon>Volvox</taxon>
    </lineage>
</organism>
<reference evidence="4" key="1">
    <citation type="journal article" date="2021" name="Proc. Natl. Acad. Sci. U.S.A.">
        <title>Three genomes in the algal genus Volvox reveal the fate of a haploid sex-determining region after a transition to homothallism.</title>
        <authorList>
            <person name="Yamamoto K."/>
            <person name="Hamaji T."/>
            <person name="Kawai-Toyooka H."/>
            <person name="Matsuzaki R."/>
            <person name="Takahashi F."/>
            <person name="Nishimura Y."/>
            <person name="Kawachi M."/>
            <person name="Noguchi H."/>
            <person name="Minakuchi Y."/>
            <person name="Umen J.G."/>
            <person name="Toyoda A."/>
            <person name="Nozaki H."/>
        </authorList>
    </citation>
    <scope>NUCLEOTIDE SEQUENCE</scope>
    <source>
        <strain evidence="4">NIES-3780</strain>
    </source>
</reference>
<dbReference type="EMBL" id="BNCO01000009">
    <property type="protein sequence ID" value="GIL50674.1"/>
    <property type="molecule type" value="Genomic_DNA"/>
</dbReference>
<dbReference type="Pfam" id="PF13561">
    <property type="entry name" value="adh_short_C2"/>
    <property type="match status" value="1"/>
</dbReference>
<dbReference type="GO" id="GO:0016614">
    <property type="term" value="F:oxidoreductase activity, acting on CH-OH group of donors"/>
    <property type="evidence" value="ECO:0007669"/>
    <property type="project" value="UniProtKB-ARBA"/>
</dbReference>
<dbReference type="PANTHER" id="PTHR48107">
    <property type="entry name" value="NADPH-DEPENDENT ALDEHYDE REDUCTASE-LIKE PROTEIN, CHLOROPLASTIC-RELATED"/>
    <property type="match status" value="1"/>
</dbReference>
<comment type="caution">
    <text evidence="4">The sequence shown here is derived from an EMBL/GenBank/DDBJ whole genome shotgun (WGS) entry which is preliminary data.</text>
</comment>
<feature type="region of interest" description="Disordered" evidence="3">
    <location>
        <begin position="1"/>
        <end position="24"/>
    </location>
</feature>
<evidence type="ECO:0000256" key="3">
    <source>
        <dbReference type="SAM" id="MobiDB-lite"/>
    </source>
</evidence>
<sequence>MSEMFPQQEEASKSGTQSAMDPSPEVIRAGYKGAGKLKGKVAIITGADSGIGRSVAVHFAREGAAGVVVCYHTHTEDAEETKRMVVKEGTRCTLMPGDVGDSAFCNKIVEETMKEYGRIDVLVNNAAEQHPVDDITDMDPELIQRTFRTNIYSQIFLCRAAWPYMKRGASIINTSSVNAYAGHPQLLDYTATKGAITAFTRAMHMQAVSSGIRVNTVAPGPIWTPLIPATFPEEKVKGFGAGTPMGRAGQPSEVAPSYVFLASEDSSYISGQSLHPNGGRVVNA</sequence>
<comment type="similarity">
    <text evidence="1">Belongs to the short-chain dehydrogenases/reductases (SDR) family.</text>
</comment>
<dbReference type="InterPro" id="IPR020904">
    <property type="entry name" value="Sc_DH/Rdtase_CS"/>
</dbReference>
<proteinExistence type="inferred from homology"/>
<dbReference type="PANTHER" id="PTHR48107:SF16">
    <property type="entry name" value="NADPH-DEPENDENT ALDEHYDE REDUCTASE 1, CHLOROPLASTIC"/>
    <property type="match status" value="1"/>
</dbReference>
<dbReference type="Gene3D" id="3.40.50.720">
    <property type="entry name" value="NAD(P)-binding Rossmann-like Domain"/>
    <property type="match status" value="1"/>
</dbReference>